<dbReference type="GO" id="GO:0008757">
    <property type="term" value="F:S-adenosylmethionine-dependent methyltransferase activity"/>
    <property type="evidence" value="ECO:0007669"/>
    <property type="project" value="InterPro"/>
</dbReference>
<accession>A0AAV5S2R7</accession>
<gene>
    <name evidence="1" type="ORF">DAKH74_035450</name>
</gene>
<dbReference type="AlphaFoldDB" id="A0AAV5S2R7"/>
<proteinExistence type="predicted"/>
<dbReference type="Pfam" id="PF07942">
    <property type="entry name" value="CARME"/>
    <property type="match status" value="1"/>
</dbReference>
<dbReference type="InterPro" id="IPR012901">
    <property type="entry name" value="CARME"/>
</dbReference>
<organism evidence="1 2">
    <name type="scientific">Maudiozyma humilis</name>
    <name type="common">Sour dough yeast</name>
    <name type="synonym">Kazachstania humilis</name>
    <dbReference type="NCBI Taxonomy" id="51915"/>
    <lineage>
        <taxon>Eukaryota</taxon>
        <taxon>Fungi</taxon>
        <taxon>Dikarya</taxon>
        <taxon>Ascomycota</taxon>
        <taxon>Saccharomycotina</taxon>
        <taxon>Saccharomycetes</taxon>
        <taxon>Saccharomycetales</taxon>
        <taxon>Saccharomycetaceae</taxon>
        <taxon>Maudiozyma</taxon>
    </lineage>
</organism>
<comment type="caution">
    <text evidence="1">The sequence shown here is derived from an EMBL/GenBank/DDBJ whole genome shotgun (WGS) entry which is preliminary data.</text>
</comment>
<evidence type="ECO:0000313" key="1">
    <source>
        <dbReference type="EMBL" id="GMM56929.1"/>
    </source>
</evidence>
<evidence type="ECO:0000313" key="2">
    <source>
        <dbReference type="Proteomes" id="UP001377567"/>
    </source>
</evidence>
<dbReference type="Proteomes" id="UP001377567">
    <property type="component" value="Unassembled WGS sequence"/>
</dbReference>
<sequence length="418" mass="47215">MDRSVVIVCLTFLMSYLVRSKWFKNLILNAKESGRTLPSVNVDTPGLQLTRHLPQHFNASEGCDLQSLTDVLQSLVSYRTYESGRNERLMARVKLLGEDSINTLNKVGYISKIAEVQNSISVNATVAESIVEYTLAQLHKSHNDEYRDEVARVEGQLAGGNTAIGPDTHRVNEALSHLCRDYNTLFNEREIQPIMKYIYGQMDGIDAVDSPQTLVVVPGSGTGYIPYAIAQQYTSAQVHSIELSGLMYLCNSYMLGRDTTERLSIRPFCQFYSGQENAVKQTQAYEINLDVEKPANLRSLWGNFLEYTPGTTRYDDIVVVTAYFIDTAANMLEYIAQIQSLRQYTTGKVHWINVGPLKYGTHPLVQFTVDELQQYIALQGWKHVDVSLDRNTESGYLTNPDSLYQGHYGLYKFHAVLE</sequence>
<reference evidence="1 2" key="1">
    <citation type="journal article" date="2023" name="Elife">
        <title>Identification of key yeast species and microbe-microbe interactions impacting larval growth of Drosophila in the wild.</title>
        <authorList>
            <person name="Mure A."/>
            <person name="Sugiura Y."/>
            <person name="Maeda R."/>
            <person name="Honda K."/>
            <person name="Sakurai N."/>
            <person name="Takahashi Y."/>
            <person name="Watada M."/>
            <person name="Katoh T."/>
            <person name="Gotoh A."/>
            <person name="Gotoh Y."/>
            <person name="Taniguchi I."/>
            <person name="Nakamura K."/>
            <person name="Hayashi T."/>
            <person name="Katayama T."/>
            <person name="Uemura T."/>
            <person name="Hattori Y."/>
        </authorList>
    </citation>
    <scope>NUCLEOTIDE SEQUENCE [LARGE SCALE GENOMIC DNA]</scope>
    <source>
        <strain evidence="1 2">KH-74</strain>
    </source>
</reference>
<dbReference type="SMART" id="SM01296">
    <property type="entry name" value="N2227"/>
    <property type="match status" value="1"/>
</dbReference>
<dbReference type="EMBL" id="BTGD01000010">
    <property type="protein sequence ID" value="GMM56929.1"/>
    <property type="molecule type" value="Genomic_DNA"/>
</dbReference>
<keyword evidence="2" id="KW-1185">Reference proteome</keyword>
<protein>
    <submittedName>
        <fullName evidence="1">Uncharacterized protein</fullName>
    </submittedName>
</protein>
<dbReference type="PANTHER" id="PTHR12303:SF11">
    <property type="entry name" value="AER338CP"/>
    <property type="match status" value="1"/>
</dbReference>
<dbReference type="PANTHER" id="PTHR12303">
    <property type="entry name" value="CARNOSINE N-METHYLTRANSFERASE"/>
    <property type="match status" value="1"/>
</dbReference>
<name>A0AAV5S2R7_MAUHU</name>